<feature type="region of interest" description="Disordered" evidence="1">
    <location>
        <begin position="290"/>
        <end position="314"/>
    </location>
</feature>
<dbReference type="InterPro" id="IPR008792">
    <property type="entry name" value="PQQD"/>
</dbReference>
<dbReference type="EMBL" id="JBHSCW010000001">
    <property type="protein sequence ID" value="MFC4350045.1"/>
    <property type="molecule type" value="Genomic_DNA"/>
</dbReference>
<dbReference type="InterPro" id="IPR027417">
    <property type="entry name" value="P-loop_NTPase"/>
</dbReference>
<keyword evidence="3" id="KW-1185">Reference proteome</keyword>
<dbReference type="SUPFAM" id="SSF53795">
    <property type="entry name" value="PEP carboxykinase-like"/>
    <property type="match status" value="1"/>
</dbReference>
<accession>A0ABV8UFU0</accession>
<evidence type="ECO:0000313" key="3">
    <source>
        <dbReference type="Proteomes" id="UP001595799"/>
    </source>
</evidence>
<reference evidence="3" key="1">
    <citation type="journal article" date="2019" name="Int. J. Syst. Evol. Microbiol.">
        <title>The Global Catalogue of Microorganisms (GCM) 10K type strain sequencing project: providing services to taxonomists for standard genome sequencing and annotation.</title>
        <authorList>
            <consortium name="The Broad Institute Genomics Platform"/>
            <consortium name="The Broad Institute Genome Sequencing Center for Infectious Disease"/>
            <person name="Wu L."/>
            <person name="Ma J."/>
        </authorList>
    </citation>
    <scope>NUCLEOTIDE SEQUENCE [LARGE SCALE GENOMIC DNA]</scope>
    <source>
        <strain evidence="3">CECT 8472</strain>
    </source>
</reference>
<protein>
    <submittedName>
        <fullName evidence="2">PqqD family peptide modification chaperone</fullName>
    </submittedName>
</protein>
<dbReference type="Pfam" id="PF05402">
    <property type="entry name" value="PqqD"/>
    <property type="match status" value="1"/>
</dbReference>
<comment type="caution">
    <text evidence="2">The sequence shown here is derived from an EMBL/GenBank/DDBJ whole genome shotgun (WGS) entry which is preliminary data.</text>
</comment>
<sequence>MSSQVVRFSGMQRPVVFADCPEIPLALQEIAPSWHFDIQEDSGISRSPAILMRKSEGAYGIGVPWRESPWWADTLVGAICSFAVDLIESHLMDNPGLLGLHGAAARFHDGMVLFPAERRIGKSTLVTRLLLDGIRVYGDDLIALDAQGRGMAYGFPPRLRLPFPETAGPALREFVGGAGGARDEDYLYLSPQLPNLAPHGETAPLSAIVLLSRERDVETRLRTLPESEGLHHLAAQYLARETSTDEVLGRCHKLAETLPTYCLHYSCLEEASACLREHFSRQQGAATLRAASGGGSWPEMSTLSAPSVLEEDPPPFLQETVDSELPELAEASAYVQVDGVKAQRLDGDLFLSHRQQGSIHRLNPIGASLWGLLAVPIRLEEALETFRTAFPDVEPEQLERDLQRIFRELLSEDLIRPVN</sequence>
<dbReference type="RefSeq" id="WP_382420112.1">
    <property type="nucleotide sequence ID" value="NZ_JBHSCW010000001.1"/>
</dbReference>
<dbReference type="Proteomes" id="UP001595799">
    <property type="component" value="Unassembled WGS sequence"/>
</dbReference>
<organism evidence="2 3">
    <name type="scientific">Fodinicurvata halophila</name>
    <dbReference type="NCBI Taxonomy" id="1419723"/>
    <lineage>
        <taxon>Bacteria</taxon>
        <taxon>Pseudomonadati</taxon>
        <taxon>Pseudomonadota</taxon>
        <taxon>Alphaproteobacteria</taxon>
        <taxon>Rhodospirillales</taxon>
        <taxon>Rhodovibrionaceae</taxon>
        <taxon>Fodinicurvata</taxon>
    </lineage>
</organism>
<evidence type="ECO:0000256" key="1">
    <source>
        <dbReference type="SAM" id="MobiDB-lite"/>
    </source>
</evidence>
<proteinExistence type="predicted"/>
<gene>
    <name evidence="2" type="ORF">ACFOW6_00670</name>
</gene>
<name>A0ABV8UFU0_9PROT</name>
<evidence type="ECO:0000313" key="2">
    <source>
        <dbReference type="EMBL" id="MFC4350045.1"/>
    </source>
</evidence>
<dbReference type="Gene3D" id="3.40.50.300">
    <property type="entry name" value="P-loop containing nucleotide triphosphate hydrolases"/>
    <property type="match status" value="1"/>
</dbReference>